<dbReference type="PANTHER" id="PTHR13900">
    <property type="entry name" value="TRANSCRIPTION INITIATION FACTOR TFIID"/>
    <property type="match status" value="1"/>
</dbReference>
<evidence type="ECO:0000259" key="4">
    <source>
        <dbReference type="Pfam" id="PF09247"/>
    </source>
</evidence>
<dbReference type="InterPro" id="IPR009067">
    <property type="entry name" value="TAF_II_230-bd"/>
</dbReference>
<dbReference type="InterPro" id="IPR040240">
    <property type="entry name" value="TAF1"/>
</dbReference>
<dbReference type="GO" id="GO:0004402">
    <property type="term" value="F:histone acetyltransferase activity"/>
    <property type="evidence" value="ECO:0007669"/>
    <property type="project" value="InterPro"/>
</dbReference>
<keyword evidence="1" id="KW-0805">Transcription regulation</keyword>
<evidence type="ECO:0000256" key="1">
    <source>
        <dbReference type="ARBA" id="ARBA00023015"/>
    </source>
</evidence>
<name>A0AAQ3RX79_VIGMU</name>
<reference evidence="5 6" key="1">
    <citation type="journal article" date="2023" name="Life. Sci Alliance">
        <title>Evolutionary insights into 3D genome organization and epigenetic landscape of Vigna mungo.</title>
        <authorList>
            <person name="Junaid A."/>
            <person name="Singh B."/>
            <person name="Bhatia S."/>
        </authorList>
    </citation>
    <scope>NUCLEOTIDE SEQUENCE [LARGE SCALE GENOMIC DNA]</scope>
    <source>
        <strain evidence="5">Urdbean</strain>
    </source>
</reference>
<feature type="compositionally biased region" description="Basic and acidic residues" evidence="3">
    <location>
        <begin position="142"/>
        <end position="171"/>
    </location>
</feature>
<evidence type="ECO:0000313" key="6">
    <source>
        <dbReference type="Proteomes" id="UP001374535"/>
    </source>
</evidence>
<accession>A0AAQ3RX79</accession>
<dbReference type="GO" id="GO:0016251">
    <property type="term" value="F:RNA polymerase II general transcription initiation factor activity"/>
    <property type="evidence" value="ECO:0007669"/>
    <property type="project" value="InterPro"/>
</dbReference>
<dbReference type="GO" id="GO:0051123">
    <property type="term" value="P:RNA polymerase II preinitiation complex assembly"/>
    <property type="evidence" value="ECO:0007669"/>
    <property type="project" value="TreeGrafter"/>
</dbReference>
<sequence length="402" mass="45224">MKAKRKMNSGKPDCSNRYKHDNGDSTEKQEQSKHIYFTSLSIANKVRLGPATKPVMKGLSECDKIAGNGNAAVSGRRAGTLSSSRHRNHRAYLSSCGELAMTLVERRVWNWGRMRKFYEGERRVKEIRGMDQLNEFVVVGGRNEEPEPERSKFRDAKESKGCRKQSESREYHPGDLERLLEGLLSLTPSSATLIRRNPSSVHQQARAVFCSAEFNLGTKGKIEEWNRKKAVIEIDFAGIVFWSCCDEFVLNWAIIRIALVRQHGMGGTKVSVCNQKLGNCSMGSGSEHVFVSLFWLYAIISRARIGSRFEMFVNSMSDGFEMIDDEEEYEESGKGNRFLGFMFGNVDNSGDLDVDYLDEDAKEHLSALADKLGPSLTDIDVSKSKYHYLFEFGIQNALCGGS</sequence>
<feature type="domain" description="TAFII-230 TBP-binding" evidence="4">
    <location>
        <begin position="327"/>
        <end position="373"/>
    </location>
</feature>
<dbReference type="AlphaFoldDB" id="A0AAQ3RX79"/>
<dbReference type="Proteomes" id="UP001374535">
    <property type="component" value="Chromosome 5"/>
</dbReference>
<proteinExistence type="predicted"/>
<dbReference type="PANTHER" id="PTHR13900:SF0">
    <property type="entry name" value="TRANSCRIPTION INITIATION FACTOR TFIID SUBUNIT 1"/>
    <property type="match status" value="1"/>
</dbReference>
<feature type="region of interest" description="Disordered" evidence="3">
    <location>
        <begin position="141"/>
        <end position="171"/>
    </location>
</feature>
<dbReference type="GO" id="GO:0005669">
    <property type="term" value="C:transcription factor TFIID complex"/>
    <property type="evidence" value="ECO:0007669"/>
    <property type="project" value="InterPro"/>
</dbReference>
<dbReference type="InterPro" id="IPR036741">
    <property type="entry name" value="TAFII-230_TBP-bd_sf"/>
</dbReference>
<dbReference type="GO" id="GO:0017025">
    <property type="term" value="F:TBP-class protein binding"/>
    <property type="evidence" value="ECO:0007669"/>
    <property type="project" value="InterPro"/>
</dbReference>
<organism evidence="5 6">
    <name type="scientific">Vigna mungo</name>
    <name type="common">Black gram</name>
    <name type="synonym">Phaseolus mungo</name>
    <dbReference type="NCBI Taxonomy" id="3915"/>
    <lineage>
        <taxon>Eukaryota</taxon>
        <taxon>Viridiplantae</taxon>
        <taxon>Streptophyta</taxon>
        <taxon>Embryophyta</taxon>
        <taxon>Tracheophyta</taxon>
        <taxon>Spermatophyta</taxon>
        <taxon>Magnoliopsida</taxon>
        <taxon>eudicotyledons</taxon>
        <taxon>Gunneridae</taxon>
        <taxon>Pentapetalae</taxon>
        <taxon>rosids</taxon>
        <taxon>fabids</taxon>
        <taxon>Fabales</taxon>
        <taxon>Fabaceae</taxon>
        <taxon>Papilionoideae</taxon>
        <taxon>50 kb inversion clade</taxon>
        <taxon>NPAAA clade</taxon>
        <taxon>indigoferoid/millettioid clade</taxon>
        <taxon>Phaseoleae</taxon>
        <taxon>Vigna</taxon>
    </lineage>
</organism>
<protein>
    <recommendedName>
        <fullName evidence="4">TAFII-230 TBP-binding domain-containing protein</fullName>
    </recommendedName>
</protein>
<dbReference type="EMBL" id="CP144696">
    <property type="protein sequence ID" value="WVZ11304.1"/>
    <property type="molecule type" value="Genomic_DNA"/>
</dbReference>
<gene>
    <name evidence="5" type="ORF">V8G54_015834</name>
</gene>
<dbReference type="Gene3D" id="1.10.1100.10">
    <property type="entry name" value="TAFII-230 TBP-binding domain"/>
    <property type="match status" value="1"/>
</dbReference>
<keyword evidence="2" id="KW-0804">Transcription</keyword>
<evidence type="ECO:0000256" key="2">
    <source>
        <dbReference type="ARBA" id="ARBA00023163"/>
    </source>
</evidence>
<dbReference type="SUPFAM" id="SSF47055">
    <property type="entry name" value="TAF(II)230 TBP-binding fragment"/>
    <property type="match status" value="1"/>
</dbReference>
<dbReference type="Pfam" id="PF09247">
    <property type="entry name" value="TBP-binding"/>
    <property type="match status" value="1"/>
</dbReference>
<keyword evidence="6" id="KW-1185">Reference proteome</keyword>
<evidence type="ECO:0000256" key="3">
    <source>
        <dbReference type="SAM" id="MobiDB-lite"/>
    </source>
</evidence>
<evidence type="ECO:0000313" key="5">
    <source>
        <dbReference type="EMBL" id="WVZ11304.1"/>
    </source>
</evidence>
<feature type="compositionally biased region" description="Basic and acidic residues" evidence="3">
    <location>
        <begin position="14"/>
        <end position="31"/>
    </location>
</feature>
<feature type="region of interest" description="Disordered" evidence="3">
    <location>
        <begin position="1"/>
        <end position="31"/>
    </location>
</feature>